<keyword evidence="2" id="KW-0812">Transmembrane</keyword>
<dbReference type="PANTHER" id="PTHR36834:SF1">
    <property type="entry name" value="INTEGRAL MEMBRANE PROTEIN"/>
    <property type="match status" value="1"/>
</dbReference>
<gene>
    <name evidence="4" type="ORF">GCM10023082_30750</name>
</gene>
<feature type="transmembrane region" description="Helical" evidence="2">
    <location>
        <begin position="127"/>
        <end position="145"/>
    </location>
</feature>
<feature type="compositionally biased region" description="Low complexity" evidence="1">
    <location>
        <begin position="158"/>
        <end position="168"/>
    </location>
</feature>
<evidence type="ECO:0000313" key="5">
    <source>
        <dbReference type="Proteomes" id="UP001499884"/>
    </source>
</evidence>
<evidence type="ECO:0000256" key="2">
    <source>
        <dbReference type="SAM" id="Phobius"/>
    </source>
</evidence>
<feature type="transmembrane region" description="Helical" evidence="2">
    <location>
        <begin position="102"/>
        <end position="121"/>
    </location>
</feature>
<proteinExistence type="predicted"/>
<keyword evidence="2" id="KW-1133">Transmembrane helix</keyword>
<feature type="transmembrane region" description="Helical" evidence="2">
    <location>
        <begin position="12"/>
        <end position="33"/>
    </location>
</feature>
<name>A0ABP7F5U6_9ACTN</name>
<protein>
    <submittedName>
        <fullName evidence="4">VanZ family protein</fullName>
    </submittedName>
</protein>
<sequence>MRHGTGGNAAIRLRTAGALLLLMHLLIVGWLTLRPVDAPWVTAANLRPLAGIRADFAAGAAHGVRSVAEGLALLAPAGVLLPVVSGRLWVSPWASLVRTAGAGLLVSLAIELLQTGVPGRVLDIDSLILNTLGVALAHALVVPLGRARLRRALRASAAARGAESGPRSPAGPRPDPGALGAGQVNGYAYGVLDPRADVYDPDAVPEGDAPEGPTPTIPRVGLAP</sequence>
<reference evidence="5" key="1">
    <citation type="journal article" date="2019" name="Int. J. Syst. Evol. Microbiol.">
        <title>The Global Catalogue of Microorganisms (GCM) 10K type strain sequencing project: providing services to taxonomists for standard genome sequencing and annotation.</title>
        <authorList>
            <consortium name="The Broad Institute Genomics Platform"/>
            <consortium name="The Broad Institute Genome Sequencing Center for Infectious Disease"/>
            <person name="Wu L."/>
            <person name="Ma J."/>
        </authorList>
    </citation>
    <scope>NUCLEOTIDE SEQUENCE [LARGE SCALE GENOMIC DNA]</scope>
    <source>
        <strain evidence="5">JCM 30846</strain>
    </source>
</reference>
<keyword evidence="5" id="KW-1185">Reference proteome</keyword>
<organism evidence="4 5">
    <name type="scientific">Streptomyces tremellae</name>
    <dbReference type="NCBI Taxonomy" id="1124239"/>
    <lineage>
        <taxon>Bacteria</taxon>
        <taxon>Bacillati</taxon>
        <taxon>Actinomycetota</taxon>
        <taxon>Actinomycetes</taxon>
        <taxon>Kitasatosporales</taxon>
        <taxon>Streptomycetaceae</taxon>
        <taxon>Streptomyces</taxon>
    </lineage>
</organism>
<dbReference type="InterPro" id="IPR053150">
    <property type="entry name" value="Teicoplanin_resist-assoc"/>
</dbReference>
<feature type="compositionally biased region" description="Acidic residues" evidence="1">
    <location>
        <begin position="199"/>
        <end position="209"/>
    </location>
</feature>
<evidence type="ECO:0000259" key="3">
    <source>
        <dbReference type="Pfam" id="PF04892"/>
    </source>
</evidence>
<comment type="caution">
    <text evidence="4">The sequence shown here is derived from an EMBL/GenBank/DDBJ whole genome shotgun (WGS) entry which is preliminary data.</text>
</comment>
<accession>A0ABP7F5U6</accession>
<evidence type="ECO:0000313" key="4">
    <source>
        <dbReference type="EMBL" id="GAA3730945.1"/>
    </source>
</evidence>
<feature type="region of interest" description="Disordered" evidence="1">
    <location>
        <begin position="197"/>
        <end position="224"/>
    </location>
</feature>
<feature type="transmembrane region" description="Helical" evidence="2">
    <location>
        <begin position="71"/>
        <end position="90"/>
    </location>
</feature>
<keyword evidence="2" id="KW-0472">Membrane</keyword>
<dbReference type="EMBL" id="BAABEP010000018">
    <property type="protein sequence ID" value="GAA3730945.1"/>
    <property type="molecule type" value="Genomic_DNA"/>
</dbReference>
<feature type="domain" description="VanZ-like" evidence="3">
    <location>
        <begin position="22"/>
        <end position="141"/>
    </location>
</feature>
<dbReference type="InterPro" id="IPR006976">
    <property type="entry name" value="VanZ-like"/>
</dbReference>
<dbReference type="PANTHER" id="PTHR36834">
    <property type="entry name" value="MEMBRANE PROTEIN-RELATED"/>
    <property type="match status" value="1"/>
</dbReference>
<evidence type="ECO:0000256" key="1">
    <source>
        <dbReference type="SAM" id="MobiDB-lite"/>
    </source>
</evidence>
<dbReference type="Proteomes" id="UP001499884">
    <property type="component" value="Unassembled WGS sequence"/>
</dbReference>
<dbReference type="Pfam" id="PF04892">
    <property type="entry name" value="VanZ"/>
    <property type="match status" value="1"/>
</dbReference>
<feature type="region of interest" description="Disordered" evidence="1">
    <location>
        <begin position="158"/>
        <end position="185"/>
    </location>
</feature>